<reference evidence="1 2" key="1">
    <citation type="submission" date="2017-11" db="EMBL/GenBank/DDBJ databases">
        <title>Evolution of Phototrophy in the Chloroflexi Phylum Driven by Horizontal Gene Transfer.</title>
        <authorList>
            <person name="Ward L.M."/>
            <person name="Hemp J."/>
            <person name="Shih P.M."/>
            <person name="Mcglynn S.E."/>
            <person name="Fischer W."/>
        </authorList>
    </citation>
    <scope>NUCLEOTIDE SEQUENCE [LARGE SCALE GENOMIC DNA]</scope>
    <source>
        <strain evidence="1">JP3_7</strain>
    </source>
</reference>
<evidence type="ECO:0000313" key="1">
    <source>
        <dbReference type="EMBL" id="PJF48851.1"/>
    </source>
</evidence>
<comment type="caution">
    <text evidence="1">The sequence shown here is derived from an EMBL/GenBank/DDBJ whole genome shotgun (WGS) entry which is preliminary data.</text>
</comment>
<evidence type="ECO:0000313" key="2">
    <source>
        <dbReference type="Proteomes" id="UP000230790"/>
    </source>
</evidence>
<gene>
    <name evidence="1" type="ORF">CUN48_01480</name>
</gene>
<sequence length="117" mass="13621">MEFESEAREERAYYDGLSIADLHALIHERRFGRTGAFWQSLRERTTLLVSGWTLLELLERRSVNRETRAQAAGVLLHLADCHDWSPEALADDGDPEFESRLRELRRVVHARIRTMMG</sequence>
<dbReference type="EMBL" id="PGTN01000005">
    <property type="protein sequence ID" value="PJF48851.1"/>
    <property type="molecule type" value="Genomic_DNA"/>
</dbReference>
<name>A0A2M8QGA9_9CHLR</name>
<organism evidence="1 2">
    <name type="scientific">Candidatus Thermofonsia Clade 3 bacterium</name>
    <dbReference type="NCBI Taxonomy" id="2364212"/>
    <lineage>
        <taxon>Bacteria</taxon>
        <taxon>Bacillati</taxon>
        <taxon>Chloroflexota</taxon>
        <taxon>Candidatus Thermofontia</taxon>
        <taxon>Candidatus Thermofonsia Clade 3</taxon>
    </lineage>
</organism>
<accession>A0A2M8QGA9</accession>
<protein>
    <submittedName>
        <fullName evidence="1">Uncharacterized protein</fullName>
    </submittedName>
</protein>
<dbReference type="AlphaFoldDB" id="A0A2M8QGA9"/>
<dbReference type="Proteomes" id="UP000230790">
    <property type="component" value="Unassembled WGS sequence"/>
</dbReference>
<proteinExistence type="predicted"/>